<dbReference type="Gene3D" id="3.40.50.300">
    <property type="entry name" value="P-loop containing nucleotide triphosphate hydrolases"/>
    <property type="match status" value="1"/>
</dbReference>
<keyword evidence="9" id="KW-1185">Reference proteome</keyword>
<organism evidence="8 9">
    <name type="scientific">Microbacterium sediminis</name>
    <dbReference type="NCBI Taxonomy" id="904291"/>
    <lineage>
        <taxon>Bacteria</taxon>
        <taxon>Bacillati</taxon>
        <taxon>Actinomycetota</taxon>
        <taxon>Actinomycetes</taxon>
        <taxon>Micrococcales</taxon>
        <taxon>Microbacteriaceae</taxon>
        <taxon>Microbacterium</taxon>
    </lineage>
</organism>
<evidence type="ECO:0000256" key="4">
    <source>
        <dbReference type="ARBA" id="ARBA00022777"/>
    </source>
</evidence>
<keyword evidence="7" id="KW-0479">Metal-binding</keyword>
<dbReference type="CDD" id="cd00464">
    <property type="entry name" value="SK"/>
    <property type="match status" value="1"/>
</dbReference>
<feature type="binding site" evidence="7">
    <location>
        <position position="64"/>
    </location>
    <ligand>
        <name>substrate</name>
    </ligand>
</feature>
<comment type="subcellular location">
    <subcellularLocation>
        <location evidence="7">Cytoplasm</location>
    </subcellularLocation>
</comment>
<dbReference type="PANTHER" id="PTHR21087:SF16">
    <property type="entry name" value="SHIKIMATE KINASE 1, CHLOROPLASTIC"/>
    <property type="match status" value="1"/>
</dbReference>
<feature type="binding site" evidence="7">
    <location>
        <position position="121"/>
    </location>
    <ligand>
        <name>ATP</name>
        <dbReference type="ChEBI" id="CHEBI:30616"/>
    </ligand>
</feature>
<evidence type="ECO:0000256" key="2">
    <source>
        <dbReference type="ARBA" id="ARBA00022679"/>
    </source>
</evidence>
<evidence type="ECO:0000256" key="6">
    <source>
        <dbReference type="ARBA" id="ARBA00023141"/>
    </source>
</evidence>
<dbReference type="SUPFAM" id="SSF52540">
    <property type="entry name" value="P-loop containing nucleoside triphosphate hydrolases"/>
    <property type="match status" value="1"/>
</dbReference>
<dbReference type="InterPro" id="IPR027417">
    <property type="entry name" value="P-loop_NTPase"/>
</dbReference>
<name>A0A1B9NGK2_9MICO</name>
<dbReference type="InterPro" id="IPR000623">
    <property type="entry name" value="Shikimate_kinase/TSH1"/>
</dbReference>
<evidence type="ECO:0000256" key="1">
    <source>
        <dbReference type="ARBA" id="ARBA00022605"/>
    </source>
</evidence>
<dbReference type="EMBL" id="LXMD01000012">
    <property type="protein sequence ID" value="OCG75700.1"/>
    <property type="molecule type" value="Genomic_DNA"/>
</dbReference>
<dbReference type="HAMAP" id="MF_00109">
    <property type="entry name" value="Shikimate_kinase"/>
    <property type="match status" value="1"/>
</dbReference>
<evidence type="ECO:0000313" key="8">
    <source>
        <dbReference type="EMBL" id="OCG75700.1"/>
    </source>
</evidence>
<accession>A0A1B9NGK2</accession>
<dbReference type="GO" id="GO:0009073">
    <property type="term" value="P:aromatic amino acid family biosynthetic process"/>
    <property type="evidence" value="ECO:0007669"/>
    <property type="project" value="UniProtKB-KW"/>
</dbReference>
<feature type="binding site" evidence="7">
    <location>
        <position position="23"/>
    </location>
    <ligand>
        <name>Mg(2+)</name>
        <dbReference type="ChEBI" id="CHEBI:18420"/>
    </ligand>
</feature>
<keyword evidence="2 7" id="KW-0808">Transferase</keyword>
<comment type="subunit">
    <text evidence="7">Monomer.</text>
</comment>
<gene>
    <name evidence="7" type="primary">aroK</name>
    <name evidence="8" type="ORF">A7J15_01210</name>
</gene>
<dbReference type="Proteomes" id="UP000093355">
    <property type="component" value="Unassembled WGS sequence"/>
</dbReference>
<comment type="function">
    <text evidence="7">Catalyzes the specific phosphorylation of the 3-hydroxyl group of shikimic acid using ATP as a cosubstrate.</text>
</comment>
<dbReference type="GO" id="GO:0009423">
    <property type="term" value="P:chorismate biosynthetic process"/>
    <property type="evidence" value="ECO:0007669"/>
    <property type="project" value="UniProtKB-UniRule"/>
</dbReference>
<proteinExistence type="inferred from homology"/>
<protein>
    <recommendedName>
        <fullName evidence="7">Shikimate kinase</fullName>
        <shortName evidence="7">SK</shortName>
        <ecNumber evidence="7">2.7.1.71</ecNumber>
    </recommendedName>
</protein>
<keyword evidence="6 7" id="KW-0057">Aromatic amino acid biosynthesis</keyword>
<evidence type="ECO:0000256" key="7">
    <source>
        <dbReference type="HAMAP-Rule" id="MF_00109"/>
    </source>
</evidence>
<dbReference type="AlphaFoldDB" id="A0A1B9NGK2"/>
<dbReference type="PRINTS" id="PR01100">
    <property type="entry name" value="SHIKIMTKNASE"/>
</dbReference>
<sequence>MTSSEPSGRPALVLIGPMGAGKTSIGRRVARALGLPFRDTDSEIVKEHGPIPEIFERLGEPAFRAIEHDTVRRVIGEGGIIALGGGAPMHPDTRAALRGTPVVLLTVAEHVIAARIRGQKRPLLNRDDRDPVAEWTRIRDERMPVYESVSSVVFDTSSGPMQGVVDRIVAWARAEAIAPQTQEDQDD</sequence>
<keyword evidence="1 7" id="KW-0028">Amino-acid biosynthesis</keyword>
<comment type="catalytic activity">
    <reaction evidence="7">
        <text>shikimate + ATP = 3-phosphoshikimate + ADP + H(+)</text>
        <dbReference type="Rhea" id="RHEA:13121"/>
        <dbReference type="ChEBI" id="CHEBI:15378"/>
        <dbReference type="ChEBI" id="CHEBI:30616"/>
        <dbReference type="ChEBI" id="CHEBI:36208"/>
        <dbReference type="ChEBI" id="CHEBI:145989"/>
        <dbReference type="ChEBI" id="CHEBI:456216"/>
        <dbReference type="EC" id="2.7.1.71"/>
    </reaction>
</comment>
<dbReference type="STRING" id="904291.A7J15_01210"/>
<dbReference type="OrthoDB" id="9800332at2"/>
<feature type="binding site" evidence="7">
    <location>
        <position position="41"/>
    </location>
    <ligand>
        <name>substrate</name>
    </ligand>
</feature>
<comment type="pathway">
    <text evidence="7">Metabolic intermediate biosynthesis; chorismate biosynthesis; chorismate from D-erythrose 4-phosphate and phosphoenolpyruvate: step 5/7.</text>
</comment>
<comment type="caution">
    <text evidence="8">The sequence shown here is derived from an EMBL/GenBank/DDBJ whole genome shotgun (WGS) entry which is preliminary data.</text>
</comment>
<keyword evidence="7" id="KW-0963">Cytoplasm</keyword>
<keyword evidence="3 7" id="KW-0547">Nucleotide-binding</keyword>
<feature type="binding site" evidence="7">
    <location>
        <position position="142"/>
    </location>
    <ligand>
        <name>substrate</name>
    </ligand>
</feature>
<evidence type="ECO:0000256" key="3">
    <source>
        <dbReference type="ARBA" id="ARBA00022741"/>
    </source>
</evidence>
<dbReference type="PANTHER" id="PTHR21087">
    <property type="entry name" value="SHIKIMATE KINASE"/>
    <property type="match status" value="1"/>
</dbReference>
<comment type="similarity">
    <text evidence="7">Belongs to the shikimate kinase family.</text>
</comment>
<dbReference type="GO" id="GO:0005524">
    <property type="term" value="F:ATP binding"/>
    <property type="evidence" value="ECO:0007669"/>
    <property type="project" value="UniProtKB-UniRule"/>
</dbReference>
<dbReference type="GO" id="GO:0000287">
    <property type="term" value="F:magnesium ion binding"/>
    <property type="evidence" value="ECO:0007669"/>
    <property type="project" value="UniProtKB-UniRule"/>
</dbReference>
<dbReference type="EC" id="2.7.1.71" evidence="7"/>
<feature type="binding site" evidence="7">
    <location>
        <position position="85"/>
    </location>
    <ligand>
        <name>substrate</name>
    </ligand>
</feature>
<dbReference type="GO" id="GO:0004765">
    <property type="term" value="F:shikimate kinase activity"/>
    <property type="evidence" value="ECO:0007669"/>
    <property type="project" value="UniProtKB-UniRule"/>
</dbReference>
<dbReference type="InterPro" id="IPR031322">
    <property type="entry name" value="Shikimate/glucono_kinase"/>
</dbReference>
<reference evidence="8 9" key="1">
    <citation type="submission" date="2016-05" db="EMBL/GenBank/DDBJ databases">
        <authorList>
            <person name="Lavstsen T."/>
            <person name="Jespersen J.S."/>
        </authorList>
    </citation>
    <scope>NUCLEOTIDE SEQUENCE [LARGE SCALE GENOMIC DNA]</scope>
    <source>
        <strain evidence="8 9">YLB-01</strain>
    </source>
</reference>
<dbReference type="Pfam" id="PF01202">
    <property type="entry name" value="SKI"/>
    <property type="match status" value="1"/>
</dbReference>
<dbReference type="UniPathway" id="UPA00053">
    <property type="reaction ID" value="UER00088"/>
</dbReference>
<evidence type="ECO:0000313" key="9">
    <source>
        <dbReference type="Proteomes" id="UP000093355"/>
    </source>
</evidence>
<evidence type="ECO:0000256" key="5">
    <source>
        <dbReference type="ARBA" id="ARBA00022840"/>
    </source>
</evidence>
<comment type="cofactor">
    <cofactor evidence="7">
        <name>Mg(2+)</name>
        <dbReference type="ChEBI" id="CHEBI:18420"/>
    </cofactor>
    <text evidence="7">Binds 1 Mg(2+) ion per subunit.</text>
</comment>
<feature type="binding site" evidence="7">
    <location>
        <begin position="19"/>
        <end position="24"/>
    </location>
    <ligand>
        <name>ATP</name>
        <dbReference type="ChEBI" id="CHEBI:30616"/>
    </ligand>
</feature>
<dbReference type="GO" id="GO:0005829">
    <property type="term" value="C:cytosol"/>
    <property type="evidence" value="ECO:0007669"/>
    <property type="project" value="TreeGrafter"/>
</dbReference>
<dbReference type="RefSeq" id="WP_067023152.1">
    <property type="nucleotide sequence ID" value="NZ_CP038256.1"/>
</dbReference>
<keyword evidence="7" id="KW-0460">Magnesium</keyword>
<comment type="caution">
    <text evidence="7">Lacks conserved residue(s) required for the propagation of feature annotation.</text>
</comment>
<keyword evidence="5 7" id="KW-0067">ATP-binding</keyword>
<keyword evidence="4 7" id="KW-0418">Kinase</keyword>
<dbReference type="GO" id="GO:0008652">
    <property type="term" value="P:amino acid biosynthetic process"/>
    <property type="evidence" value="ECO:0007669"/>
    <property type="project" value="UniProtKB-KW"/>
</dbReference>